<dbReference type="PIRSF" id="PIRSF001439">
    <property type="entry name" value="CryM"/>
    <property type="match status" value="1"/>
</dbReference>
<dbReference type="InterPro" id="IPR036291">
    <property type="entry name" value="NAD(P)-bd_dom_sf"/>
</dbReference>
<proteinExistence type="predicted"/>
<dbReference type="EMBL" id="VWXF01000004">
    <property type="protein sequence ID" value="NIF22304.1"/>
    <property type="molecule type" value="Genomic_DNA"/>
</dbReference>
<dbReference type="GO" id="GO:0008473">
    <property type="term" value="F:ornithine cyclodeaminase activity"/>
    <property type="evidence" value="ECO:0007669"/>
    <property type="project" value="UniProtKB-EC"/>
</dbReference>
<dbReference type="InterPro" id="IPR023401">
    <property type="entry name" value="ODC_N"/>
</dbReference>
<organism evidence="1 2">
    <name type="scientific">Candidatus Pantoea multigeneris</name>
    <dbReference type="NCBI Taxonomy" id="2608357"/>
    <lineage>
        <taxon>Bacteria</taxon>
        <taxon>Pseudomonadati</taxon>
        <taxon>Pseudomonadota</taxon>
        <taxon>Gammaproteobacteria</taxon>
        <taxon>Enterobacterales</taxon>
        <taxon>Erwiniaceae</taxon>
        <taxon>Pantoea</taxon>
    </lineage>
</organism>
<comment type="caution">
    <text evidence="1">The sequence shown here is derived from an EMBL/GenBank/DDBJ whole genome shotgun (WGS) entry which is preliminary data.</text>
</comment>
<name>A0ABX0RFU4_9GAMM</name>
<accession>A0ABX0RFU4</accession>
<dbReference type="EC" id="4.3.1.12" evidence="1"/>
<gene>
    <name evidence="1" type="ORF">F3J40_11920</name>
</gene>
<dbReference type="PANTHER" id="PTHR13812">
    <property type="entry name" value="KETIMINE REDUCTASE MU-CRYSTALLIN"/>
    <property type="match status" value="1"/>
</dbReference>
<keyword evidence="1" id="KW-0456">Lyase</keyword>
<keyword evidence="2" id="KW-1185">Reference proteome</keyword>
<dbReference type="PANTHER" id="PTHR13812:SF19">
    <property type="entry name" value="KETIMINE REDUCTASE MU-CRYSTALLIN"/>
    <property type="match status" value="1"/>
</dbReference>
<evidence type="ECO:0000313" key="2">
    <source>
        <dbReference type="Proteomes" id="UP001515683"/>
    </source>
</evidence>
<reference evidence="1 2" key="1">
    <citation type="journal article" date="2019" name="bioRxiv">
        <title>Bacteria contribute to plant secondary compound degradation in a generalist herbivore system.</title>
        <authorList>
            <person name="Francoeur C.B."/>
            <person name="Khadempour L."/>
            <person name="Moreira-Soto R.D."/>
            <person name="Gotting K."/>
            <person name="Book A.J."/>
            <person name="Pinto-Tomas A.A."/>
            <person name="Keefover-Ring K."/>
            <person name="Currie C.R."/>
        </authorList>
    </citation>
    <scope>NUCLEOTIDE SEQUENCE [LARGE SCALE GENOMIC DNA]</scope>
    <source>
        <strain evidence="1">Acro-835</strain>
    </source>
</reference>
<evidence type="ECO:0000313" key="1">
    <source>
        <dbReference type="EMBL" id="NIF22304.1"/>
    </source>
</evidence>
<dbReference type="Proteomes" id="UP001515683">
    <property type="component" value="Unassembled WGS sequence"/>
</dbReference>
<dbReference type="InterPro" id="IPR003462">
    <property type="entry name" value="ODC_Mu_crystall"/>
</dbReference>
<dbReference type="Gene3D" id="3.30.1780.10">
    <property type="entry name" value="ornithine cyclodeaminase, domain 1"/>
    <property type="match status" value="1"/>
</dbReference>
<protein>
    <submittedName>
        <fullName evidence="1">Ornithine cyclodeaminase family protein</fullName>
        <ecNumber evidence="1">4.3.1.12</ecNumber>
    </submittedName>
</protein>
<dbReference type="Gene3D" id="3.40.50.720">
    <property type="entry name" value="NAD(P)-binding Rossmann-like Domain"/>
    <property type="match status" value="1"/>
</dbReference>
<dbReference type="RefSeq" id="WP_167014867.1">
    <property type="nucleotide sequence ID" value="NZ_VWXF01000004.1"/>
</dbReference>
<sequence>MKIIELDEIQTRYKETLALAKLREGFIAFSSNRVQMPPVQQFSFKNVQGDSCIKSAWVEGTETFCVKISNGFYQNEKRGLPSNDGLNILFSALTGQPEVLLNDHGWLTGMRTALAGRIAAELMAPEKVERIAIFGTGLQAELQLRQLADLTTCNNVILWGRSEDSLKHFRQRLSDLSLDIRVTLNQEEAARQSSIIVTATASTVPLIRKDWISKGTHITAVGADAPGKNELESSLVASADLILVDSIKQCSRYGELSQLSDGMRNGKKIIEMGSLLAEPALYSRDPMDITIADLTGLGVQDAQISASILGR</sequence>
<dbReference type="Pfam" id="PF02423">
    <property type="entry name" value="OCD_Mu_crystall"/>
    <property type="match status" value="1"/>
</dbReference>
<dbReference type="SUPFAM" id="SSF51735">
    <property type="entry name" value="NAD(P)-binding Rossmann-fold domains"/>
    <property type="match status" value="1"/>
</dbReference>